<feature type="compositionally biased region" description="Acidic residues" evidence="1">
    <location>
        <begin position="50"/>
        <end position="61"/>
    </location>
</feature>
<evidence type="ECO:0000259" key="2">
    <source>
        <dbReference type="Pfam" id="PF25372"/>
    </source>
</evidence>
<feature type="compositionally biased region" description="Low complexity" evidence="1">
    <location>
        <begin position="390"/>
        <end position="401"/>
    </location>
</feature>
<dbReference type="EMBL" id="JAAAID010000662">
    <property type="protein sequence ID" value="KAG0015072.1"/>
    <property type="molecule type" value="Genomic_DNA"/>
</dbReference>
<sequence>MEDEEAHVIFSHLLINQSSSNGDDNDEDSEEEQDKEDSVKEEESDRESDASDEDADGEDGNEATNSSPTQHSSTVANTPSQITQEDKDGHQTRLVYLGLSQCRLLTHEALRAIGHLCSQHLRRLELSNCENIGDEGLIQLAQRCSRLRLLDLEDVGNLTDVSLRAFAMYLPKLERICLSYSENITDQGIIRMLRPASNPTTLSTATAMMINAETASLYCRKLVHLELDNCPLITDQLLLEFANVLEERAAASMERQKERERKREERRERIRQKKRAVSPQKQSGYGLEDKGEEHSPRASSDQTGVEQGQDTSAAESSSMASVAGASFASSRPVNIPNRFRHIPAIVGSSLTSYSSSPLQPRSVLASTLLSDEVVIKKTRPGTRIMVPARSASTSSTTSCTSLPPWNSGASSRRNNSSVTIVNGGRRANGVVVNKPIRPTIQVFDCRNITLEGVEAAQTQCSSLTIRSYYSWTHPETSAPTTSAAFGGSSAIEGVDGDEGDEDTDTEHNMNTSQTSLHHLQLQQQHLQQYLQHRSRASDLLRRARLGLIGRTGGTQDAQCTIL</sequence>
<feature type="compositionally biased region" description="Polar residues" evidence="1">
    <location>
        <begin position="297"/>
        <end position="311"/>
    </location>
</feature>
<feature type="compositionally biased region" description="Acidic residues" evidence="1">
    <location>
        <begin position="23"/>
        <end position="35"/>
    </location>
</feature>
<feature type="compositionally biased region" description="Acidic residues" evidence="1">
    <location>
        <begin position="494"/>
        <end position="504"/>
    </location>
</feature>
<evidence type="ECO:0000256" key="1">
    <source>
        <dbReference type="SAM" id="MobiDB-lite"/>
    </source>
</evidence>
<proteinExistence type="predicted"/>
<reference evidence="3" key="1">
    <citation type="journal article" date="2020" name="Fungal Divers.">
        <title>Resolving the Mortierellaceae phylogeny through synthesis of multi-gene phylogenetics and phylogenomics.</title>
        <authorList>
            <person name="Vandepol N."/>
            <person name="Liber J."/>
            <person name="Desiro A."/>
            <person name="Na H."/>
            <person name="Kennedy M."/>
            <person name="Barry K."/>
            <person name="Grigoriev I.V."/>
            <person name="Miller A.N."/>
            <person name="O'Donnell K."/>
            <person name="Stajich J.E."/>
            <person name="Bonito G."/>
        </authorList>
    </citation>
    <scope>NUCLEOTIDE SEQUENCE</scope>
    <source>
        <strain evidence="3">NRRL 2769</strain>
    </source>
</reference>
<evidence type="ECO:0000313" key="3">
    <source>
        <dbReference type="EMBL" id="KAG0015072.1"/>
    </source>
</evidence>
<feature type="compositionally biased region" description="Low complexity" evidence="1">
    <location>
        <begin position="410"/>
        <end position="420"/>
    </location>
</feature>
<feature type="compositionally biased region" description="Polar residues" evidence="1">
    <location>
        <begin position="64"/>
        <end position="83"/>
    </location>
</feature>
<gene>
    <name evidence="3" type="ORF">BGZ80_010068</name>
</gene>
<evidence type="ECO:0000313" key="4">
    <source>
        <dbReference type="Proteomes" id="UP000703661"/>
    </source>
</evidence>
<feature type="compositionally biased region" description="Basic and acidic residues" evidence="1">
    <location>
        <begin position="287"/>
        <end position="296"/>
    </location>
</feature>
<accession>A0A9P6MW72</accession>
<feature type="compositionally biased region" description="Basic and acidic residues" evidence="1">
    <location>
        <begin position="251"/>
        <end position="268"/>
    </location>
</feature>
<keyword evidence="4" id="KW-1185">Reference proteome</keyword>
<comment type="caution">
    <text evidence="3">The sequence shown here is derived from an EMBL/GenBank/DDBJ whole genome shotgun (WGS) entry which is preliminary data.</text>
</comment>
<feature type="region of interest" description="Disordered" evidence="1">
    <location>
        <begin position="388"/>
        <end position="420"/>
    </location>
</feature>
<feature type="region of interest" description="Disordered" evidence="1">
    <location>
        <begin position="251"/>
        <end position="318"/>
    </location>
</feature>
<feature type="domain" description="F-box/LRR-repeat protein 15-like leucin rich repeat" evidence="2">
    <location>
        <begin position="77"/>
        <end position="243"/>
    </location>
</feature>
<dbReference type="InterPro" id="IPR032675">
    <property type="entry name" value="LRR_dom_sf"/>
</dbReference>
<feature type="region of interest" description="Disordered" evidence="1">
    <location>
        <begin position="476"/>
        <end position="518"/>
    </location>
</feature>
<dbReference type="GO" id="GO:0019005">
    <property type="term" value="C:SCF ubiquitin ligase complex"/>
    <property type="evidence" value="ECO:0007669"/>
    <property type="project" value="TreeGrafter"/>
</dbReference>
<dbReference type="AlphaFoldDB" id="A0A9P6MW72"/>
<dbReference type="Proteomes" id="UP000703661">
    <property type="component" value="Unassembled WGS sequence"/>
</dbReference>
<dbReference type="InterPro" id="IPR057207">
    <property type="entry name" value="FBXL15_LRR"/>
</dbReference>
<name>A0A9P6MW72_9FUNG</name>
<dbReference type="GO" id="GO:0031146">
    <property type="term" value="P:SCF-dependent proteasomal ubiquitin-dependent protein catabolic process"/>
    <property type="evidence" value="ECO:0007669"/>
    <property type="project" value="TreeGrafter"/>
</dbReference>
<organism evidence="3 4">
    <name type="scientific">Entomortierella chlamydospora</name>
    <dbReference type="NCBI Taxonomy" id="101097"/>
    <lineage>
        <taxon>Eukaryota</taxon>
        <taxon>Fungi</taxon>
        <taxon>Fungi incertae sedis</taxon>
        <taxon>Mucoromycota</taxon>
        <taxon>Mortierellomycotina</taxon>
        <taxon>Mortierellomycetes</taxon>
        <taxon>Mortierellales</taxon>
        <taxon>Mortierellaceae</taxon>
        <taxon>Entomortierella</taxon>
    </lineage>
</organism>
<dbReference type="InterPro" id="IPR006553">
    <property type="entry name" value="Leu-rich_rpt_Cys-con_subtyp"/>
</dbReference>
<feature type="compositionally biased region" description="Basic and acidic residues" evidence="1">
    <location>
        <begin position="36"/>
        <end position="49"/>
    </location>
</feature>
<dbReference type="SUPFAM" id="SSF52047">
    <property type="entry name" value="RNI-like"/>
    <property type="match status" value="1"/>
</dbReference>
<dbReference type="PANTHER" id="PTHR13318">
    <property type="entry name" value="PARTNER OF PAIRED, ISOFORM B-RELATED"/>
    <property type="match status" value="1"/>
</dbReference>
<dbReference type="Pfam" id="PF25372">
    <property type="entry name" value="DUF7885"/>
    <property type="match status" value="1"/>
</dbReference>
<protein>
    <recommendedName>
        <fullName evidence="2">F-box/LRR-repeat protein 15-like leucin rich repeat domain-containing protein</fullName>
    </recommendedName>
</protein>
<dbReference type="SMART" id="SM00367">
    <property type="entry name" value="LRR_CC"/>
    <property type="match status" value="5"/>
</dbReference>
<feature type="region of interest" description="Disordered" evidence="1">
    <location>
        <begin position="1"/>
        <end position="87"/>
    </location>
</feature>
<dbReference type="Gene3D" id="3.80.10.10">
    <property type="entry name" value="Ribonuclease Inhibitor"/>
    <property type="match status" value="1"/>
</dbReference>